<feature type="signal peptide" evidence="1">
    <location>
        <begin position="1"/>
        <end position="18"/>
    </location>
</feature>
<keyword evidence="1" id="KW-0732">Signal</keyword>
<sequence length="196" mass="20400">MRAILFVVTLFSAVGASAVGSDKPIALTGRRAAARAARQEHVELLLRQAPTGECDFVAAAAAVRRLADEAVAAGDHAAAVRWHEQWVAAVRKFDTKANAALAMGTGSVGLVAHRAKAARIEAEVDLIRRRGGGSASLIELLKERVALCAESEKLAAKVMAVSGHGLKGDYLEAKVARLDAEAELASAEADAKKGGK</sequence>
<dbReference type="EMBL" id="CP025958">
    <property type="protein sequence ID" value="AWM39508.1"/>
    <property type="molecule type" value="Genomic_DNA"/>
</dbReference>
<evidence type="ECO:0000256" key="1">
    <source>
        <dbReference type="SAM" id="SignalP"/>
    </source>
</evidence>
<keyword evidence="3" id="KW-1185">Reference proteome</keyword>
<accession>A0A2Z3H193</accession>
<gene>
    <name evidence="2" type="ORF">C1280_22605</name>
</gene>
<dbReference type="KEGG" id="gog:C1280_22605"/>
<protein>
    <recommendedName>
        <fullName evidence="4">DUF5667 domain-containing protein</fullName>
    </recommendedName>
</protein>
<dbReference type="RefSeq" id="WP_010046218.1">
    <property type="nucleotide sequence ID" value="NZ_CP025958.1"/>
</dbReference>
<evidence type="ECO:0000313" key="2">
    <source>
        <dbReference type="EMBL" id="AWM39508.1"/>
    </source>
</evidence>
<name>A0A2Z3H193_9BACT</name>
<dbReference type="AlphaFoldDB" id="A0A2Z3H193"/>
<reference evidence="2 3" key="1">
    <citation type="submission" date="2018-01" db="EMBL/GenBank/DDBJ databases">
        <title>G. obscuriglobus.</title>
        <authorList>
            <person name="Franke J."/>
            <person name="Blomberg W."/>
            <person name="Selmecki A."/>
        </authorList>
    </citation>
    <scope>NUCLEOTIDE SEQUENCE [LARGE SCALE GENOMIC DNA]</scope>
    <source>
        <strain evidence="2 3">DSM 5831</strain>
    </source>
</reference>
<proteinExistence type="predicted"/>
<evidence type="ECO:0008006" key="4">
    <source>
        <dbReference type="Google" id="ProtNLM"/>
    </source>
</evidence>
<evidence type="ECO:0000313" key="3">
    <source>
        <dbReference type="Proteomes" id="UP000245802"/>
    </source>
</evidence>
<dbReference type="Proteomes" id="UP000245802">
    <property type="component" value="Chromosome"/>
</dbReference>
<feature type="chain" id="PRO_5016270438" description="DUF5667 domain-containing protein" evidence="1">
    <location>
        <begin position="19"/>
        <end position="196"/>
    </location>
</feature>
<organism evidence="2 3">
    <name type="scientific">Gemmata obscuriglobus</name>
    <dbReference type="NCBI Taxonomy" id="114"/>
    <lineage>
        <taxon>Bacteria</taxon>
        <taxon>Pseudomonadati</taxon>
        <taxon>Planctomycetota</taxon>
        <taxon>Planctomycetia</taxon>
        <taxon>Gemmatales</taxon>
        <taxon>Gemmataceae</taxon>
        <taxon>Gemmata</taxon>
    </lineage>
</organism>